<feature type="domain" description="Aminoglycoside phosphotransferase" evidence="1">
    <location>
        <begin position="25"/>
        <end position="229"/>
    </location>
</feature>
<sequence length="305" mass="34485">MSHPDEEFLRRQYGWSGALRVTRGPRGALGQIWRVETGDDVHALKEIYADPPGDGRIEAELDFTRRAERAGVRSPRSRPDLWGRHLVATPRGTWLRLYEWLELTRVDLAEAALPAELGALLARLHLAAPPARTELDGIVQHPWYHRVSPIPERWAQLCAVLSPPDQDELVLCHRDLHPENILRDERGGLVVVDWDNLGTATPSRELAAALFDWFCDGPEPDLGAMGHMYDSYVAEGGPGRIGGQEDFTMLVATRVNFLQLQLRKVEDPAHREWAEREIAESLRIMPAPRHFALVRDLLRSRPGPK</sequence>
<dbReference type="EMBL" id="JACDUR010000004">
    <property type="protein sequence ID" value="MBA2893115.1"/>
    <property type="molecule type" value="Genomic_DNA"/>
</dbReference>
<dbReference type="InterPro" id="IPR011009">
    <property type="entry name" value="Kinase-like_dom_sf"/>
</dbReference>
<comment type="caution">
    <text evidence="2">The sequence shown here is derived from an EMBL/GenBank/DDBJ whole genome shotgun (WGS) entry which is preliminary data.</text>
</comment>
<keyword evidence="2" id="KW-0418">Kinase</keyword>
<keyword evidence="2" id="KW-0808">Transferase</keyword>
<dbReference type="GO" id="GO:0016301">
    <property type="term" value="F:kinase activity"/>
    <property type="evidence" value="ECO:0007669"/>
    <property type="project" value="UniProtKB-KW"/>
</dbReference>
<dbReference type="RefSeq" id="WP_181611811.1">
    <property type="nucleotide sequence ID" value="NZ_BAABAM010000003.1"/>
</dbReference>
<dbReference type="InterPro" id="IPR002575">
    <property type="entry name" value="Aminoglycoside_PTrfase"/>
</dbReference>
<evidence type="ECO:0000259" key="1">
    <source>
        <dbReference type="Pfam" id="PF01636"/>
    </source>
</evidence>
<accession>A0A7W0CL27</accession>
<evidence type="ECO:0000313" key="3">
    <source>
        <dbReference type="Proteomes" id="UP000530928"/>
    </source>
</evidence>
<dbReference type="Proteomes" id="UP000530928">
    <property type="component" value="Unassembled WGS sequence"/>
</dbReference>
<gene>
    <name evidence="2" type="ORF">HNR30_004469</name>
</gene>
<keyword evidence="3" id="KW-1185">Reference proteome</keyword>
<proteinExistence type="predicted"/>
<dbReference type="Gene3D" id="3.90.1200.10">
    <property type="match status" value="1"/>
</dbReference>
<evidence type="ECO:0000313" key="2">
    <source>
        <dbReference type="EMBL" id="MBA2893115.1"/>
    </source>
</evidence>
<dbReference type="AlphaFoldDB" id="A0A7W0CL27"/>
<protein>
    <submittedName>
        <fullName evidence="2">Ser/Thr protein kinase RdoA (MazF antagonist)</fullName>
    </submittedName>
</protein>
<dbReference type="SUPFAM" id="SSF56112">
    <property type="entry name" value="Protein kinase-like (PK-like)"/>
    <property type="match status" value="1"/>
</dbReference>
<name>A0A7W0CL27_9ACTN</name>
<reference evidence="2 3" key="1">
    <citation type="submission" date="2020-07" db="EMBL/GenBank/DDBJ databases">
        <title>Genomic Encyclopedia of Type Strains, Phase IV (KMG-IV): sequencing the most valuable type-strain genomes for metagenomic binning, comparative biology and taxonomic classification.</title>
        <authorList>
            <person name="Goeker M."/>
        </authorList>
    </citation>
    <scope>NUCLEOTIDE SEQUENCE [LARGE SCALE GENOMIC DNA]</scope>
    <source>
        <strain evidence="2 3">DSM 45533</strain>
    </source>
</reference>
<organism evidence="2 3">
    <name type="scientific">Nonomuraea soli</name>
    <dbReference type="NCBI Taxonomy" id="1032476"/>
    <lineage>
        <taxon>Bacteria</taxon>
        <taxon>Bacillati</taxon>
        <taxon>Actinomycetota</taxon>
        <taxon>Actinomycetes</taxon>
        <taxon>Streptosporangiales</taxon>
        <taxon>Streptosporangiaceae</taxon>
        <taxon>Nonomuraea</taxon>
    </lineage>
</organism>
<dbReference type="Pfam" id="PF01636">
    <property type="entry name" value="APH"/>
    <property type="match status" value="1"/>
</dbReference>